<keyword evidence="3" id="KW-1185">Reference proteome</keyword>
<comment type="caution">
    <text evidence="2">The sequence shown here is derived from an EMBL/GenBank/DDBJ whole genome shotgun (WGS) entry which is preliminary data.</text>
</comment>
<sequence>MGGAWDLYSEIFSELSPENQGFLSEEITDHEIDEVVRLKAPQLPSLVAAKISVSGLSTTLISSTSTSLEGSTFYYVPLTRAPGLLLQVETVVGASKLRDKLELEPETEHGCTSPTVVATTTPEKHREKQQSAPRFVHRFSSVIELQLLNSGLPTKEQIDSLSKTFPNLELLKISQHKQSDRDTLSHWSEYDREHRYDGVGKLRNLSDISLPWPAYEPGGAISPSVLSEWIQRWVKDEARRLDVVSFDGIRYILSDRGRSIYRENIVVTAQVDRDRGELVMHGDTSGLNYKALVT</sequence>
<evidence type="ECO:0000313" key="2">
    <source>
        <dbReference type="EMBL" id="KAK6508848.1"/>
    </source>
</evidence>
<name>A0AAV9WH52_9PEZI</name>
<gene>
    <name evidence="2" type="ORF">TWF481_003614</name>
</gene>
<dbReference type="EMBL" id="JAVHJL010000002">
    <property type="protein sequence ID" value="KAK6508848.1"/>
    <property type="molecule type" value="Genomic_DNA"/>
</dbReference>
<reference evidence="2 3" key="1">
    <citation type="submission" date="2023-08" db="EMBL/GenBank/DDBJ databases">
        <authorList>
            <person name="Palmer J.M."/>
        </authorList>
    </citation>
    <scope>NUCLEOTIDE SEQUENCE [LARGE SCALE GENOMIC DNA]</scope>
    <source>
        <strain evidence="2 3">TWF481</strain>
    </source>
</reference>
<organism evidence="2 3">
    <name type="scientific">Arthrobotrys musiformis</name>
    <dbReference type="NCBI Taxonomy" id="47236"/>
    <lineage>
        <taxon>Eukaryota</taxon>
        <taxon>Fungi</taxon>
        <taxon>Dikarya</taxon>
        <taxon>Ascomycota</taxon>
        <taxon>Pezizomycotina</taxon>
        <taxon>Orbiliomycetes</taxon>
        <taxon>Orbiliales</taxon>
        <taxon>Orbiliaceae</taxon>
        <taxon>Arthrobotrys</taxon>
    </lineage>
</organism>
<accession>A0AAV9WH52</accession>
<protein>
    <submittedName>
        <fullName evidence="2">Uncharacterized protein</fullName>
    </submittedName>
</protein>
<proteinExistence type="predicted"/>
<feature type="compositionally biased region" description="Polar residues" evidence="1">
    <location>
        <begin position="110"/>
        <end position="121"/>
    </location>
</feature>
<dbReference type="Proteomes" id="UP001370758">
    <property type="component" value="Unassembled WGS sequence"/>
</dbReference>
<evidence type="ECO:0000313" key="3">
    <source>
        <dbReference type="Proteomes" id="UP001370758"/>
    </source>
</evidence>
<feature type="region of interest" description="Disordered" evidence="1">
    <location>
        <begin position="103"/>
        <end position="131"/>
    </location>
</feature>
<dbReference type="AlphaFoldDB" id="A0AAV9WH52"/>
<evidence type="ECO:0000256" key="1">
    <source>
        <dbReference type="SAM" id="MobiDB-lite"/>
    </source>
</evidence>